<dbReference type="Gene3D" id="3.10.105.10">
    <property type="entry name" value="Dipeptide-binding Protein, Domain 3"/>
    <property type="match status" value="1"/>
</dbReference>
<name>T0BEP9_ALIAG</name>
<dbReference type="STRING" id="1356854.N007_14910"/>
<evidence type="ECO:0000259" key="6">
    <source>
        <dbReference type="Pfam" id="PF00496"/>
    </source>
</evidence>
<feature type="region of interest" description="Disordered" evidence="4">
    <location>
        <begin position="30"/>
        <end position="50"/>
    </location>
</feature>
<dbReference type="eggNOG" id="COG0747">
    <property type="taxonomic scope" value="Bacteria"/>
</dbReference>
<feature type="domain" description="Solute-binding protein family 5" evidence="6">
    <location>
        <begin position="91"/>
        <end position="483"/>
    </location>
</feature>
<dbReference type="PANTHER" id="PTHR30290">
    <property type="entry name" value="PERIPLASMIC BINDING COMPONENT OF ABC TRANSPORTER"/>
    <property type="match status" value="1"/>
</dbReference>
<dbReference type="OrthoDB" id="48318at2"/>
<sequence length="574" mass="63156">MSKVKGVLASLAAVATSSLLLAGCSDNSGAASNKSPSANNASTPTDGGTLTVAQGTKWNDEFIPNLDSSGYTAAMTQLSFDPLLNVNNKLQVIPWLVAKYKYSSDHKTITCWLQPNAKWSDGQPIVSKDVLLDMDFLASPAYNGPHMQGQSEYLVDNVVGASKIVKGQAKSFADTGGFTIVNDKEFQVHVQQPDAAFLTADLANITPLPYHVLKDIPFSDWMDMSYDKLPTVVSGAYIPVSANSQSIDTFKVNPNYWRGKPHIAKVVLEQTSPDVEPGLMANGQIDFAINGISANDKIKMKRDPNIVETTMPSTEYAFLGLDDKKSYFSDVRVRQAFAYAINRNQIINGIFQGMAVPTNSPTPDAYSWASTPESQLNQYPYNPKKAEQLLDEAGFVKKGQWRIDPKTGKTLVLHLAVTAGNATSESEATAIQKNLQAVGIDVEENSPIDFNTLINDLQNNAPNIDMWLMGNELGPDPDPRGTWGTQDAGNYWHYSNTEIDKLIKNTWALPSDFTQAGRGQQFQAFNKFVNQQLPIIFLFNYQDVQVYNKKVHIPSKYFGPMGAWPVGPDWWISN</sequence>
<dbReference type="InterPro" id="IPR030678">
    <property type="entry name" value="Peptide/Ni-bd"/>
</dbReference>
<dbReference type="SUPFAM" id="SSF53850">
    <property type="entry name" value="Periplasmic binding protein-like II"/>
    <property type="match status" value="1"/>
</dbReference>
<keyword evidence="8" id="KW-1185">Reference proteome</keyword>
<gene>
    <name evidence="7" type="ORF">K1I37_05445</name>
</gene>
<organism evidence="7 8">
    <name type="scientific">Alicyclobacillus acidoterrestris (strain ATCC 49025 / DSM 3922 / CIP 106132 / NCIMB 13137 / GD3B)</name>
    <dbReference type="NCBI Taxonomy" id="1356854"/>
    <lineage>
        <taxon>Bacteria</taxon>
        <taxon>Bacillati</taxon>
        <taxon>Bacillota</taxon>
        <taxon>Bacilli</taxon>
        <taxon>Bacillales</taxon>
        <taxon>Alicyclobacillaceae</taxon>
        <taxon>Alicyclobacillus</taxon>
    </lineage>
</organism>
<dbReference type="KEGG" id="aaco:K1I37_05445"/>
<feature type="chain" id="PRO_5044290760" evidence="5">
    <location>
        <begin position="23"/>
        <end position="574"/>
    </location>
</feature>
<dbReference type="Proteomes" id="UP000829401">
    <property type="component" value="Chromosome"/>
</dbReference>
<dbReference type="PIRSF" id="PIRSF002741">
    <property type="entry name" value="MppA"/>
    <property type="match status" value="1"/>
</dbReference>
<keyword evidence="3 5" id="KW-0732">Signal</keyword>
<dbReference type="GO" id="GO:0043190">
    <property type="term" value="C:ATP-binding cassette (ABC) transporter complex"/>
    <property type="evidence" value="ECO:0007669"/>
    <property type="project" value="InterPro"/>
</dbReference>
<dbReference type="RefSeq" id="WP_021298163.1">
    <property type="nucleotide sequence ID" value="NZ_AURB01000176.1"/>
</dbReference>
<dbReference type="InterPro" id="IPR039424">
    <property type="entry name" value="SBP_5"/>
</dbReference>
<evidence type="ECO:0000313" key="8">
    <source>
        <dbReference type="Proteomes" id="UP000829401"/>
    </source>
</evidence>
<reference evidence="8" key="1">
    <citation type="journal article" date="2022" name="G3 (Bethesda)">
        <title>Unveiling the complete genome sequence of Alicyclobacillus acidoterrestris DSM 3922T, a taint-producing strain.</title>
        <authorList>
            <person name="Leonardo I.C."/>
            <person name="Barreto Crespo M.T."/>
            <person name="Gaspar F.B."/>
        </authorList>
    </citation>
    <scope>NUCLEOTIDE SEQUENCE [LARGE SCALE GENOMIC DNA]</scope>
    <source>
        <strain evidence="8">DSM 3922</strain>
    </source>
</reference>
<protein>
    <submittedName>
        <fullName evidence="7">ABC transporter substrate-binding protein</fullName>
    </submittedName>
</protein>
<dbReference type="EMBL" id="CP080467">
    <property type="protein sequence ID" value="UNO49944.1"/>
    <property type="molecule type" value="Genomic_DNA"/>
</dbReference>
<dbReference type="Pfam" id="PF00496">
    <property type="entry name" value="SBP_bac_5"/>
    <property type="match status" value="1"/>
</dbReference>
<keyword evidence="2" id="KW-0813">Transport</keyword>
<evidence type="ECO:0000256" key="5">
    <source>
        <dbReference type="SAM" id="SignalP"/>
    </source>
</evidence>
<evidence type="ECO:0000256" key="4">
    <source>
        <dbReference type="SAM" id="MobiDB-lite"/>
    </source>
</evidence>
<evidence type="ECO:0000256" key="1">
    <source>
        <dbReference type="ARBA" id="ARBA00005695"/>
    </source>
</evidence>
<dbReference type="GO" id="GO:0042597">
    <property type="term" value="C:periplasmic space"/>
    <property type="evidence" value="ECO:0007669"/>
    <property type="project" value="UniProtKB-ARBA"/>
</dbReference>
<dbReference type="GO" id="GO:1904680">
    <property type="term" value="F:peptide transmembrane transporter activity"/>
    <property type="evidence" value="ECO:0007669"/>
    <property type="project" value="TreeGrafter"/>
</dbReference>
<dbReference type="AlphaFoldDB" id="T0BEP9"/>
<accession>A0A9E7CRI3</accession>
<dbReference type="PANTHER" id="PTHR30290:SF9">
    <property type="entry name" value="OLIGOPEPTIDE-BINDING PROTEIN APPA"/>
    <property type="match status" value="1"/>
</dbReference>
<feature type="compositionally biased region" description="Low complexity" evidence="4">
    <location>
        <begin position="30"/>
        <end position="42"/>
    </location>
</feature>
<evidence type="ECO:0000313" key="7">
    <source>
        <dbReference type="EMBL" id="UNO49944.1"/>
    </source>
</evidence>
<proteinExistence type="inferred from homology"/>
<dbReference type="Gene3D" id="3.40.190.10">
    <property type="entry name" value="Periplasmic binding protein-like II"/>
    <property type="match status" value="1"/>
</dbReference>
<accession>T0BEP9</accession>
<dbReference type="InterPro" id="IPR000914">
    <property type="entry name" value="SBP_5_dom"/>
</dbReference>
<dbReference type="GO" id="GO:0015833">
    <property type="term" value="P:peptide transport"/>
    <property type="evidence" value="ECO:0007669"/>
    <property type="project" value="TreeGrafter"/>
</dbReference>
<feature type="signal peptide" evidence="5">
    <location>
        <begin position="1"/>
        <end position="22"/>
    </location>
</feature>
<dbReference type="PROSITE" id="PS51257">
    <property type="entry name" value="PROKAR_LIPOPROTEIN"/>
    <property type="match status" value="1"/>
</dbReference>
<dbReference type="Gene3D" id="3.90.76.10">
    <property type="entry name" value="Dipeptide-binding Protein, Domain 1"/>
    <property type="match status" value="1"/>
</dbReference>
<comment type="similarity">
    <text evidence="1">Belongs to the bacterial solute-binding protein 5 family.</text>
</comment>
<evidence type="ECO:0000256" key="2">
    <source>
        <dbReference type="ARBA" id="ARBA00022448"/>
    </source>
</evidence>
<evidence type="ECO:0000256" key="3">
    <source>
        <dbReference type="ARBA" id="ARBA00022729"/>
    </source>
</evidence>